<keyword evidence="1" id="KW-0472">Membrane</keyword>
<keyword evidence="2" id="KW-0645">Protease</keyword>
<gene>
    <name evidence="2" type="ORF">DU506_06110</name>
</gene>
<dbReference type="Pfam" id="PF13975">
    <property type="entry name" value="gag-asp_proteas"/>
    <property type="match status" value="1"/>
</dbReference>
<keyword evidence="1" id="KW-1133">Transmembrane helix</keyword>
<dbReference type="CDD" id="cd05483">
    <property type="entry name" value="retropepsin_like_bacteria"/>
    <property type="match status" value="1"/>
</dbReference>
<keyword evidence="2" id="KW-0378">Hydrolase</keyword>
<proteinExistence type="predicted"/>
<accession>A0A368U701</accession>
<dbReference type="InterPro" id="IPR034122">
    <property type="entry name" value="Retropepsin-like_bacterial"/>
</dbReference>
<dbReference type="InterPro" id="IPR011969">
    <property type="entry name" value="Clan_AA_Asp_peptidase_C"/>
</dbReference>
<dbReference type="InterPro" id="IPR001969">
    <property type="entry name" value="Aspartic_peptidase_AS"/>
</dbReference>
<comment type="caution">
    <text evidence="2">The sequence shown here is derived from an EMBL/GenBank/DDBJ whole genome shotgun (WGS) entry which is preliminary data.</text>
</comment>
<dbReference type="PROSITE" id="PS00141">
    <property type="entry name" value="ASP_PROTEASE"/>
    <property type="match status" value="1"/>
</dbReference>
<dbReference type="AlphaFoldDB" id="A0A368U701"/>
<dbReference type="NCBIfam" id="TIGR02281">
    <property type="entry name" value="clan_AA_DTGA"/>
    <property type="match status" value="1"/>
</dbReference>
<evidence type="ECO:0000313" key="2">
    <source>
        <dbReference type="EMBL" id="RCV92765.1"/>
    </source>
</evidence>
<organism evidence="2 3">
    <name type="scientific">Vreelandella rituensis</name>
    <dbReference type="NCBI Taxonomy" id="2282306"/>
    <lineage>
        <taxon>Bacteria</taxon>
        <taxon>Pseudomonadati</taxon>
        <taxon>Pseudomonadota</taxon>
        <taxon>Gammaproteobacteria</taxon>
        <taxon>Oceanospirillales</taxon>
        <taxon>Halomonadaceae</taxon>
        <taxon>Vreelandella</taxon>
    </lineage>
</organism>
<feature type="transmembrane region" description="Helical" evidence="1">
    <location>
        <begin position="12"/>
        <end position="29"/>
    </location>
</feature>
<dbReference type="Proteomes" id="UP000253204">
    <property type="component" value="Unassembled WGS sequence"/>
</dbReference>
<dbReference type="GO" id="GO:0006508">
    <property type="term" value="P:proteolysis"/>
    <property type="evidence" value="ECO:0007669"/>
    <property type="project" value="UniProtKB-KW"/>
</dbReference>
<evidence type="ECO:0000256" key="1">
    <source>
        <dbReference type="SAM" id="Phobius"/>
    </source>
</evidence>
<evidence type="ECO:0000313" key="3">
    <source>
        <dbReference type="Proteomes" id="UP000253204"/>
    </source>
</evidence>
<dbReference type="GO" id="GO:0004190">
    <property type="term" value="F:aspartic-type endopeptidase activity"/>
    <property type="evidence" value="ECO:0007669"/>
    <property type="project" value="InterPro"/>
</dbReference>
<dbReference type="RefSeq" id="WP_114486051.1">
    <property type="nucleotide sequence ID" value="NZ_CBCSHM010000006.1"/>
</dbReference>
<dbReference type="Gene3D" id="2.40.70.10">
    <property type="entry name" value="Acid Proteases"/>
    <property type="match status" value="1"/>
</dbReference>
<protein>
    <submittedName>
        <fullName evidence="2">TIGR02281 family clan AA aspartic protease</fullName>
        <ecNumber evidence="2">3.4.23.-</ecNumber>
    </submittedName>
</protein>
<keyword evidence="3" id="KW-1185">Reference proteome</keyword>
<dbReference type="OrthoDB" id="185963at2"/>
<dbReference type="EMBL" id="QPIJ01000009">
    <property type="protein sequence ID" value="RCV92765.1"/>
    <property type="molecule type" value="Genomic_DNA"/>
</dbReference>
<dbReference type="EC" id="3.4.23.-" evidence="2"/>
<dbReference type="SUPFAM" id="SSF50630">
    <property type="entry name" value="Acid proteases"/>
    <property type="match status" value="1"/>
</dbReference>
<sequence length="175" mass="19053">MSNRRLLRSGLGMMLLFWVLLMGVGTWWLQGGLEDMFRPNAQLVNAAPDNEPVTLKRNRAGHFVAPGYINGEPVRFLLDTGATYVAIPASLAEELGLKSGRSAWFNTANGRVEGSLTEVEEIALGGIRLRNVKGSISPGMEGDTVLLGMSFLNHLAIEIRDGEMLLSPPTSKYIP</sequence>
<reference evidence="2 3" key="1">
    <citation type="submission" date="2018-07" db="EMBL/GenBank/DDBJ databases">
        <title>Halomonas rutogse sp. nov., isolated from Lake TangqianCo on Tibetan Plateau.</title>
        <authorList>
            <person name="Lu H."/>
            <person name="Xing P."/>
            <person name="Wu Q."/>
        </authorList>
    </citation>
    <scope>NUCLEOTIDE SEQUENCE [LARGE SCALE GENOMIC DNA]</scope>
    <source>
        <strain evidence="2 3">TQ8S</strain>
    </source>
</reference>
<keyword evidence="1" id="KW-0812">Transmembrane</keyword>
<name>A0A368U701_9GAMM</name>
<dbReference type="InterPro" id="IPR021109">
    <property type="entry name" value="Peptidase_aspartic_dom_sf"/>
</dbReference>